<reference evidence="8" key="1">
    <citation type="journal article" date="2019" name="Sci. Rep.">
        <title>Draft genome of Tanacetum cinerariifolium, the natural source of mosquito coil.</title>
        <authorList>
            <person name="Yamashiro T."/>
            <person name="Shiraishi A."/>
            <person name="Satake H."/>
            <person name="Nakayama K."/>
        </authorList>
    </citation>
    <scope>NUCLEOTIDE SEQUENCE</scope>
</reference>
<evidence type="ECO:0000256" key="6">
    <source>
        <dbReference type="SAM" id="MobiDB-lite"/>
    </source>
</evidence>
<dbReference type="GO" id="GO:0046872">
    <property type="term" value="F:metal ion binding"/>
    <property type="evidence" value="ECO:0007669"/>
    <property type="project" value="UniProtKB-KW"/>
</dbReference>
<dbReference type="EMBL" id="BKCJ010006830">
    <property type="protein sequence ID" value="GEU74146.1"/>
    <property type="molecule type" value="Genomic_DNA"/>
</dbReference>
<dbReference type="InterPro" id="IPR026992">
    <property type="entry name" value="DIOX_N"/>
</dbReference>
<feature type="region of interest" description="Disordered" evidence="6">
    <location>
        <begin position="29"/>
        <end position="49"/>
    </location>
</feature>
<dbReference type="Gene3D" id="2.60.120.330">
    <property type="entry name" value="B-lactam Antibiotic, Isopenicillin N Synthase, Chain"/>
    <property type="match status" value="1"/>
</dbReference>
<dbReference type="GO" id="GO:0051213">
    <property type="term" value="F:dioxygenase activity"/>
    <property type="evidence" value="ECO:0007669"/>
    <property type="project" value="UniProtKB-KW"/>
</dbReference>
<keyword evidence="2" id="KW-0479">Metal-binding</keyword>
<evidence type="ECO:0000256" key="4">
    <source>
        <dbReference type="ARBA" id="ARBA00023002"/>
    </source>
</evidence>
<gene>
    <name evidence="8" type="ORF">Tci_046124</name>
</gene>
<evidence type="ECO:0000256" key="1">
    <source>
        <dbReference type="ARBA" id="ARBA00001961"/>
    </source>
</evidence>
<keyword evidence="5" id="KW-0408">Iron</keyword>
<protein>
    <submittedName>
        <fullName evidence="8">2-oxoglutarate (2OG) and Fe(II)-dependent oxygenase superfamily protein</fullName>
    </submittedName>
</protein>
<feature type="domain" description="Non-haem dioxygenase N-terminal" evidence="7">
    <location>
        <begin position="46"/>
        <end position="105"/>
    </location>
</feature>
<organism evidence="8">
    <name type="scientific">Tanacetum cinerariifolium</name>
    <name type="common">Dalmatian daisy</name>
    <name type="synonym">Chrysanthemum cinerariifolium</name>
    <dbReference type="NCBI Taxonomy" id="118510"/>
    <lineage>
        <taxon>Eukaryota</taxon>
        <taxon>Viridiplantae</taxon>
        <taxon>Streptophyta</taxon>
        <taxon>Embryophyta</taxon>
        <taxon>Tracheophyta</taxon>
        <taxon>Spermatophyta</taxon>
        <taxon>Magnoliopsida</taxon>
        <taxon>eudicotyledons</taxon>
        <taxon>Gunneridae</taxon>
        <taxon>Pentapetalae</taxon>
        <taxon>asterids</taxon>
        <taxon>campanulids</taxon>
        <taxon>Asterales</taxon>
        <taxon>Asteraceae</taxon>
        <taxon>Asteroideae</taxon>
        <taxon>Anthemideae</taxon>
        <taxon>Anthemidinae</taxon>
        <taxon>Tanacetum</taxon>
    </lineage>
</organism>
<proteinExistence type="predicted"/>
<sequence>MDFVVNKGHGVKGLAELGLKALPHQYVQPPQERFNSSNEEPNQDSIPVIDMSNWDDPNVVEVICDAASKWGFFQILNHGVPIHVLDDVKDATRKFFALLAEEKLK</sequence>
<dbReference type="AlphaFoldDB" id="A0A6L2MJJ5"/>
<evidence type="ECO:0000256" key="2">
    <source>
        <dbReference type="ARBA" id="ARBA00022723"/>
    </source>
</evidence>
<keyword evidence="4" id="KW-0560">Oxidoreductase</keyword>
<dbReference type="Pfam" id="PF14226">
    <property type="entry name" value="DIOX_N"/>
    <property type="match status" value="1"/>
</dbReference>
<feature type="compositionally biased region" description="Polar residues" evidence="6">
    <location>
        <begin position="33"/>
        <end position="45"/>
    </location>
</feature>
<evidence type="ECO:0000259" key="7">
    <source>
        <dbReference type="Pfam" id="PF14226"/>
    </source>
</evidence>
<evidence type="ECO:0000313" key="8">
    <source>
        <dbReference type="EMBL" id="GEU74146.1"/>
    </source>
</evidence>
<comment type="caution">
    <text evidence="8">The sequence shown here is derived from an EMBL/GenBank/DDBJ whole genome shotgun (WGS) entry which is preliminary data.</text>
</comment>
<accession>A0A6L2MJJ5</accession>
<evidence type="ECO:0000256" key="3">
    <source>
        <dbReference type="ARBA" id="ARBA00022964"/>
    </source>
</evidence>
<name>A0A6L2MJJ5_TANCI</name>
<dbReference type="PANTHER" id="PTHR10209:SF243">
    <property type="entry name" value="FERULOYL COA ORTHO-HYDROXYLASE 1-RELATED"/>
    <property type="match status" value="1"/>
</dbReference>
<comment type="cofactor">
    <cofactor evidence="1">
        <name>L-ascorbate</name>
        <dbReference type="ChEBI" id="CHEBI:38290"/>
    </cofactor>
</comment>
<evidence type="ECO:0000256" key="5">
    <source>
        <dbReference type="ARBA" id="ARBA00023004"/>
    </source>
</evidence>
<keyword evidence="3" id="KW-0223">Dioxygenase</keyword>
<dbReference type="SUPFAM" id="SSF51197">
    <property type="entry name" value="Clavaminate synthase-like"/>
    <property type="match status" value="1"/>
</dbReference>
<dbReference type="PANTHER" id="PTHR10209">
    <property type="entry name" value="OXIDOREDUCTASE, 2OG-FE II OXYGENASE FAMILY PROTEIN"/>
    <property type="match status" value="1"/>
</dbReference>
<dbReference type="InterPro" id="IPR027443">
    <property type="entry name" value="IPNS-like_sf"/>
</dbReference>